<protein>
    <submittedName>
        <fullName evidence="1">Somatic embryogenesis receptor kinase 2</fullName>
    </submittedName>
</protein>
<sequence length="86" mass="10314">MKTFSADPDKLQDPLRQVHQRRTLEVFSDATKQMPLQEQQRVRLHQQQLLQQLLRWHYSPLVRQLMVEGQMEEGEKMEETLGRDAQ</sequence>
<proteinExistence type="predicted"/>
<organism evidence="1">
    <name type="scientific">Rhizophora mucronata</name>
    <name type="common">Asiatic mangrove</name>
    <dbReference type="NCBI Taxonomy" id="61149"/>
    <lineage>
        <taxon>Eukaryota</taxon>
        <taxon>Viridiplantae</taxon>
        <taxon>Streptophyta</taxon>
        <taxon>Embryophyta</taxon>
        <taxon>Tracheophyta</taxon>
        <taxon>Spermatophyta</taxon>
        <taxon>Magnoliopsida</taxon>
        <taxon>eudicotyledons</taxon>
        <taxon>Gunneridae</taxon>
        <taxon>Pentapetalae</taxon>
        <taxon>rosids</taxon>
        <taxon>fabids</taxon>
        <taxon>Malpighiales</taxon>
        <taxon>Rhizophoraceae</taxon>
        <taxon>Rhizophora</taxon>
    </lineage>
</organism>
<dbReference type="AlphaFoldDB" id="A0A2P2QMV1"/>
<keyword evidence="1" id="KW-0808">Transferase</keyword>
<dbReference type="GO" id="GO:0016301">
    <property type="term" value="F:kinase activity"/>
    <property type="evidence" value="ECO:0007669"/>
    <property type="project" value="UniProtKB-KW"/>
</dbReference>
<evidence type="ECO:0000313" key="1">
    <source>
        <dbReference type="EMBL" id="MBX68237.1"/>
    </source>
</evidence>
<accession>A0A2P2QMV1</accession>
<keyword evidence="1" id="KW-0418">Kinase</keyword>
<dbReference type="EMBL" id="GGEC01087753">
    <property type="protein sequence ID" value="MBX68237.1"/>
    <property type="molecule type" value="Transcribed_RNA"/>
</dbReference>
<name>A0A2P2QMV1_RHIMU</name>
<keyword evidence="1" id="KW-0675">Receptor</keyword>
<reference evidence="1" key="1">
    <citation type="submission" date="2018-02" db="EMBL/GenBank/DDBJ databases">
        <title>Rhizophora mucronata_Transcriptome.</title>
        <authorList>
            <person name="Meera S.P."/>
            <person name="Sreeshan A."/>
            <person name="Augustine A."/>
        </authorList>
    </citation>
    <scope>NUCLEOTIDE SEQUENCE</scope>
    <source>
        <tissue evidence="1">Leaf</tissue>
    </source>
</reference>